<evidence type="ECO:0000313" key="3">
    <source>
        <dbReference type="EMBL" id="TXL63219.1"/>
    </source>
</evidence>
<dbReference type="RefSeq" id="WP_147683628.1">
    <property type="nucleotide sequence ID" value="NZ_VDUX01000001.1"/>
</dbReference>
<dbReference type="OrthoDB" id="3748562at2"/>
<sequence>MAQLRRRLFGEMSWLQVLAGALAAMIAAWAASRLGVAGTIIGAALGSLVATVSSAFFARTLETGRTLLVQTERGTVIEKHLEEGESVTEAFEEVADVAAQPRGARVVDDRSGVHWPTVLVTSVVVLVIAIGTITVYELVVGKEWGTNDKGTTIGKTFGGGGSSKDDDEPDPTPTPTVPTTTLTTPIPTDVTPSPSPTLSTTPPTPFPTDPGKTSPTPE</sequence>
<keyword evidence="2" id="KW-1133">Transmembrane helix</keyword>
<feature type="compositionally biased region" description="Low complexity" evidence="1">
    <location>
        <begin position="177"/>
        <end position="201"/>
    </location>
</feature>
<feature type="transmembrane region" description="Helical" evidence="2">
    <location>
        <begin position="37"/>
        <end position="58"/>
    </location>
</feature>
<keyword evidence="4" id="KW-1185">Reference proteome</keyword>
<dbReference type="Proteomes" id="UP000321571">
    <property type="component" value="Unassembled WGS sequence"/>
</dbReference>
<feature type="transmembrane region" description="Helical" evidence="2">
    <location>
        <begin position="115"/>
        <end position="136"/>
    </location>
</feature>
<feature type="transmembrane region" description="Helical" evidence="2">
    <location>
        <begin position="12"/>
        <end position="31"/>
    </location>
</feature>
<comment type="caution">
    <text evidence="3">The sequence shown here is derived from an EMBL/GenBank/DDBJ whole genome shotgun (WGS) entry which is preliminary data.</text>
</comment>
<keyword evidence="2" id="KW-0472">Membrane</keyword>
<keyword evidence="2" id="KW-0812">Transmembrane</keyword>
<reference evidence="3 4" key="1">
    <citation type="submission" date="2019-06" db="EMBL/GenBank/DDBJ databases">
        <title>Aeromicrobium sp. nov., isolated from a maize field.</title>
        <authorList>
            <person name="Lin S.-Y."/>
            <person name="Tsai C.-F."/>
            <person name="Young C.-C."/>
        </authorList>
    </citation>
    <scope>NUCLEOTIDE SEQUENCE [LARGE SCALE GENOMIC DNA]</scope>
    <source>
        <strain evidence="3 4">CC-CFT486</strain>
    </source>
</reference>
<name>A0A5C8NN91_9ACTN</name>
<protein>
    <submittedName>
        <fullName evidence="3">Uncharacterized protein</fullName>
    </submittedName>
</protein>
<feature type="region of interest" description="Disordered" evidence="1">
    <location>
        <begin position="147"/>
        <end position="218"/>
    </location>
</feature>
<evidence type="ECO:0000256" key="1">
    <source>
        <dbReference type="SAM" id="MobiDB-lite"/>
    </source>
</evidence>
<dbReference type="AlphaFoldDB" id="A0A5C8NN91"/>
<gene>
    <name evidence="3" type="ORF">FHP06_03055</name>
</gene>
<proteinExistence type="predicted"/>
<evidence type="ECO:0000256" key="2">
    <source>
        <dbReference type="SAM" id="Phobius"/>
    </source>
</evidence>
<feature type="compositionally biased region" description="Low complexity" evidence="1">
    <location>
        <begin position="209"/>
        <end position="218"/>
    </location>
</feature>
<accession>A0A5C8NN91</accession>
<dbReference type="EMBL" id="VDUX01000001">
    <property type="protein sequence ID" value="TXL63219.1"/>
    <property type="molecule type" value="Genomic_DNA"/>
</dbReference>
<evidence type="ECO:0000313" key="4">
    <source>
        <dbReference type="Proteomes" id="UP000321571"/>
    </source>
</evidence>
<organism evidence="3 4">
    <name type="scientific">Aeromicrobium terrae</name>
    <dbReference type="NCBI Taxonomy" id="2498846"/>
    <lineage>
        <taxon>Bacteria</taxon>
        <taxon>Bacillati</taxon>
        <taxon>Actinomycetota</taxon>
        <taxon>Actinomycetes</taxon>
        <taxon>Propionibacteriales</taxon>
        <taxon>Nocardioidaceae</taxon>
        <taxon>Aeromicrobium</taxon>
    </lineage>
</organism>